<gene>
    <name evidence="2" type="ORF">H0I76_16065</name>
</gene>
<keyword evidence="3" id="KW-1185">Reference proteome</keyword>
<dbReference type="InterPro" id="IPR018723">
    <property type="entry name" value="DUF2254_membrane"/>
</dbReference>
<dbReference type="RefSeq" id="WP_200612055.1">
    <property type="nucleotide sequence ID" value="NZ_JAEHHL010000010.1"/>
</dbReference>
<evidence type="ECO:0000313" key="2">
    <source>
        <dbReference type="EMBL" id="MBK0400715.1"/>
    </source>
</evidence>
<organism evidence="2 3">
    <name type="scientific">Thermohalobaculum xanthum</name>
    <dbReference type="NCBI Taxonomy" id="2753746"/>
    <lineage>
        <taxon>Bacteria</taxon>
        <taxon>Pseudomonadati</taxon>
        <taxon>Pseudomonadota</taxon>
        <taxon>Alphaproteobacteria</taxon>
        <taxon>Rhodobacterales</taxon>
        <taxon>Paracoccaceae</taxon>
        <taxon>Thermohalobaculum</taxon>
    </lineage>
</organism>
<feature type="transmembrane region" description="Helical" evidence="1">
    <location>
        <begin position="112"/>
        <end position="131"/>
    </location>
</feature>
<keyword evidence="1" id="KW-0812">Transmembrane</keyword>
<feature type="transmembrane region" description="Helical" evidence="1">
    <location>
        <begin position="26"/>
        <end position="45"/>
    </location>
</feature>
<dbReference type="EMBL" id="JAEHHL010000010">
    <property type="protein sequence ID" value="MBK0400715.1"/>
    <property type="molecule type" value="Genomic_DNA"/>
</dbReference>
<accession>A0A8J7SJ37</accession>
<keyword evidence="1" id="KW-0472">Membrane</keyword>
<evidence type="ECO:0000313" key="3">
    <source>
        <dbReference type="Proteomes" id="UP000655420"/>
    </source>
</evidence>
<evidence type="ECO:0000256" key="1">
    <source>
        <dbReference type="SAM" id="Phobius"/>
    </source>
</evidence>
<sequence length="421" mass="43482">MSGGGPEGWHGLAVRLPVRIARAFEGIWTVPLALALAGLVLALVVGPLGTMLGAASWVDPDGGRAALSAVAGGVMSVAGIVFSLTFVALSITAQQLSPRILDYVLRGRVTQVLIGLALATFLFAAISLALSSDAEPWRFGVAVPLALGLATATLGAVVIFVHSMTRVMRSEDMVSRLGRAFARAARQLIAGPAGCVPVRLSPGARAVIDEELAGAEIVRAGEAGYVARIDHAGLVRLAAANDLVIALSVRENDHLLPGMPVARVLGLHPDGAVGARNIAALVALTDRRTPAWGADYEAAALSEAALRALSPGINDPASAISCLNLLFEGIAILAADGPPPDVLGDGERVARLVLPPKRAREFLTGAVLPVAVAGQGDFRLRARLEALLGHLAALTGDDEERRAIEAFALRVDAREDDAFSG</sequence>
<dbReference type="Proteomes" id="UP000655420">
    <property type="component" value="Unassembled WGS sequence"/>
</dbReference>
<feature type="transmembrane region" description="Helical" evidence="1">
    <location>
        <begin position="65"/>
        <end position="91"/>
    </location>
</feature>
<proteinExistence type="predicted"/>
<protein>
    <submittedName>
        <fullName evidence="2">DUF2254 domain-containing protein</fullName>
    </submittedName>
</protein>
<feature type="transmembrane region" description="Helical" evidence="1">
    <location>
        <begin position="137"/>
        <end position="161"/>
    </location>
</feature>
<keyword evidence="1" id="KW-1133">Transmembrane helix</keyword>
<dbReference type="Pfam" id="PF10011">
    <property type="entry name" value="DUF2254"/>
    <property type="match status" value="1"/>
</dbReference>
<reference evidence="2" key="1">
    <citation type="submission" date="2020-12" db="EMBL/GenBank/DDBJ databases">
        <title>Bacterial taxonomy.</title>
        <authorList>
            <person name="Pan X."/>
        </authorList>
    </citation>
    <scope>NUCLEOTIDE SEQUENCE</scope>
    <source>
        <strain evidence="2">M0105</strain>
    </source>
</reference>
<name>A0A8J7SJ37_9RHOB</name>
<dbReference type="AlphaFoldDB" id="A0A8J7SJ37"/>
<comment type="caution">
    <text evidence="2">The sequence shown here is derived from an EMBL/GenBank/DDBJ whole genome shotgun (WGS) entry which is preliminary data.</text>
</comment>